<dbReference type="STRING" id="543526.Htur_3417"/>
<accession>D2RQA3</accession>
<proteinExistence type="predicted"/>
<name>D2RQA3_HALTV</name>
<sequence length="37" mass="3846">MSLQRVTGDTPPVVGVLESVPALESTATSVPSSYDRV</sequence>
<evidence type="ECO:0000313" key="2">
    <source>
        <dbReference type="Proteomes" id="UP000001903"/>
    </source>
</evidence>
<gene>
    <name evidence="1" type="ordered locus">Htur_3417</name>
</gene>
<keyword evidence="2" id="KW-1185">Reference proteome</keyword>
<dbReference type="Proteomes" id="UP000001903">
    <property type="component" value="Chromosome"/>
</dbReference>
<dbReference type="EMBL" id="CP001860">
    <property type="protein sequence ID" value="ADB62280.1"/>
    <property type="molecule type" value="Genomic_DNA"/>
</dbReference>
<dbReference type="HOGENOM" id="CLU_3338358_0_0_2"/>
<protein>
    <submittedName>
        <fullName evidence="1">Uncharacterized protein</fullName>
    </submittedName>
</protein>
<organism evidence="1 2">
    <name type="scientific">Haloterrigena turkmenica (strain ATCC 51198 / DSM 5511 / JCM 9101 / NCIMB 13204 / VKM B-1734 / 4k)</name>
    <name type="common">Halococcus turkmenicus</name>
    <dbReference type="NCBI Taxonomy" id="543526"/>
    <lineage>
        <taxon>Archaea</taxon>
        <taxon>Methanobacteriati</taxon>
        <taxon>Methanobacteriota</taxon>
        <taxon>Stenosarchaea group</taxon>
        <taxon>Halobacteria</taxon>
        <taxon>Halobacteriales</taxon>
        <taxon>Natrialbaceae</taxon>
        <taxon>Haloterrigena</taxon>
    </lineage>
</organism>
<reference evidence="1 2" key="1">
    <citation type="journal article" date="2010" name="Stand. Genomic Sci.">
        <title>Complete genome sequence of Haloterrigena turkmenica type strain (4k).</title>
        <authorList>
            <person name="Saunders E."/>
            <person name="Tindall B.J."/>
            <person name="Fahnrich R."/>
            <person name="Lapidus A."/>
            <person name="Copeland A."/>
            <person name="Del Rio T.G."/>
            <person name="Lucas S."/>
            <person name="Chen F."/>
            <person name="Tice H."/>
            <person name="Cheng J.F."/>
            <person name="Han C."/>
            <person name="Detter J.C."/>
            <person name="Bruce D."/>
            <person name="Goodwin L."/>
            <person name="Chain P."/>
            <person name="Pitluck S."/>
            <person name="Pati A."/>
            <person name="Ivanova N."/>
            <person name="Mavromatis K."/>
            <person name="Chen A."/>
            <person name="Palaniappan K."/>
            <person name="Land M."/>
            <person name="Hauser L."/>
            <person name="Chang Y.J."/>
            <person name="Jeffries C.D."/>
            <person name="Brettin T."/>
            <person name="Rohde M."/>
            <person name="Goker M."/>
            <person name="Bristow J."/>
            <person name="Eisen J.A."/>
            <person name="Markowitz V."/>
            <person name="Hugenholtz P."/>
            <person name="Klenk H.P."/>
            <person name="Kyrpides N.C."/>
        </authorList>
    </citation>
    <scope>NUCLEOTIDE SEQUENCE [LARGE SCALE GENOMIC DNA]</scope>
    <source>
        <strain evidence="2">ATCC 51198 / DSM 5511 / JCM 9101 / NCIMB 13204 / VKM B-1734 / 4k</strain>
    </source>
</reference>
<dbReference type="AlphaFoldDB" id="D2RQA3"/>
<dbReference type="KEGG" id="htu:Htur_3417"/>
<evidence type="ECO:0000313" key="1">
    <source>
        <dbReference type="EMBL" id="ADB62280.1"/>
    </source>
</evidence>